<organism evidence="2 3">
    <name type="scientific">Pyrenophora teres f. teres</name>
    <dbReference type="NCBI Taxonomy" id="97479"/>
    <lineage>
        <taxon>Eukaryota</taxon>
        <taxon>Fungi</taxon>
        <taxon>Dikarya</taxon>
        <taxon>Ascomycota</taxon>
        <taxon>Pezizomycotina</taxon>
        <taxon>Dothideomycetes</taxon>
        <taxon>Pleosporomycetidae</taxon>
        <taxon>Pleosporales</taxon>
        <taxon>Pleosporineae</taxon>
        <taxon>Pleosporaceae</taxon>
        <taxon>Pyrenophora</taxon>
    </lineage>
</organism>
<feature type="region of interest" description="Disordered" evidence="1">
    <location>
        <begin position="268"/>
        <end position="311"/>
    </location>
</feature>
<dbReference type="AlphaFoldDB" id="A0A6S6VYF7"/>
<name>A0A6S6VYF7_9PLEO</name>
<dbReference type="EMBL" id="HG992979">
    <property type="protein sequence ID" value="CAE7027001.1"/>
    <property type="molecule type" value="Genomic_DNA"/>
</dbReference>
<evidence type="ECO:0000313" key="2">
    <source>
        <dbReference type="EMBL" id="CAE7027001.1"/>
    </source>
</evidence>
<feature type="region of interest" description="Disordered" evidence="1">
    <location>
        <begin position="56"/>
        <end position="75"/>
    </location>
</feature>
<accession>A0A6S6VYF7</accession>
<feature type="region of interest" description="Disordered" evidence="1">
    <location>
        <begin position="214"/>
        <end position="240"/>
    </location>
</feature>
<reference evidence="2" key="1">
    <citation type="submission" date="2021-02" db="EMBL/GenBank/DDBJ databases">
        <authorList>
            <person name="Syme A R."/>
            <person name="Syme A R."/>
            <person name="Moolhuijzen P."/>
        </authorList>
    </citation>
    <scope>NUCLEOTIDE SEQUENCE</scope>
    <source>
        <strain evidence="2">W1-1</strain>
    </source>
</reference>
<sequence length="605" mass="65924">MEYRGMHQRVQTSPWLAIKFGCCASRDDVVEQGRDTLGATDETDSRICYEQPRSVVPPCAEPAHPRPSTSQSVSRHVSQWVSNSREYAARASSRASISTLTRPRRTQTRPSISRPTDFRHFDGLDDMPSMFNDASMPVRRRRSFRPLELSIYLPDGCGHLSPLPDFEHEECWTSLPSHLMRPAEALIRVRDSRTSSISSDPSASSYLIQRKPVAIHSRRSSVQSQNSTVTHERRLSGTTMGTMATPTLALLPEHSPMTVDHALEKATLQRSRTSGTLSPSRVLSRLPSPSRSRANTAPSRPGSLRRTKTDVDDAIRELNTIVEERRASAYRSNNQSSTVINRPPPSPSHHVPYIAPSMRMHVRSETLSDIGSAFSAPLGFKPLPTTPESEIPGRRATAGLSLAPPAFSYNGPLTSNPITPPPPATPTTPIARLGAWIKRSTSSLASSSRPATAKTVDSFYRCETQPDLPPPASRPSTAGSRTLHTRQDSQESNGTATVTLFSSYPSTRSGSPTPSSHSLSTVATSSPPRKLRRVPAPLTLVKDKEISVEAALASARSTRSFMNAKPPMSPNFHLLKGMEITAKDVGINGRRSIMAPNPGAVGVAF</sequence>
<evidence type="ECO:0000256" key="1">
    <source>
        <dbReference type="SAM" id="MobiDB-lite"/>
    </source>
</evidence>
<feature type="compositionally biased region" description="Low complexity" evidence="1">
    <location>
        <begin position="277"/>
        <end position="293"/>
    </location>
</feature>
<feature type="region of interest" description="Disordered" evidence="1">
    <location>
        <begin position="92"/>
        <end position="120"/>
    </location>
</feature>
<feature type="compositionally biased region" description="Polar residues" evidence="1">
    <location>
        <begin position="220"/>
        <end position="229"/>
    </location>
</feature>
<feature type="compositionally biased region" description="Polar residues" evidence="1">
    <location>
        <begin position="330"/>
        <end position="340"/>
    </location>
</feature>
<feature type="region of interest" description="Disordered" evidence="1">
    <location>
        <begin position="462"/>
        <end position="530"/>
    </location>
</feature>
<evidence type="ECO:0000313" key="3">
    <source>
        <dbReference type="Proteomes" id="UP000472372"/>
    </source>
</evidence>
<feature type="region of interest" description="Disordered" evidence="1">
    <location>
        <begin position="326"/>
        <end position="348"/>
    </location>
</feature>
<feature type="compositionally biased region" description="Low complexity" evidence="1">
    <location>
        <begin position="502"/>
        <end position="526"/>
    </location>
</feature>
<feature type="compositionally biased region" description="Low complexity" evidence="1">
    <location>
        <begin position="92"/>
        <end position="101"/>
    </location>
</feature>
<gene>
    <name evidence="2" type="ORF">PTTW11_04171</name>
</gene>
<dbReference type="Proteomes" id="UP000472372">
    <property type="component" value="Chromosome 3"/>
</dbReference>
<feature type="compositionally biased region" description="Polar residues" evidence="1">
    <location>
        <begin position="490"/>
        <end position="501"/>
    </location>
</feature>
<protein>
    <submittedName>
        <fullName evidence="2">Uncharacterized protein</fullName>
    </submittedName>
</protein>
<proteinExistence type="predicted"/>